<dbReference type="Proteomes" id="UP000054363">
    <property type="component" value="Unassembled WGS sequence"/>
</dbReference>
<keyword evidence="11" id="KW-0282">Flagellum</keyword>
<dbReference type="AlphaFoldDB" id="A0A094JEF6"/>
<dbReference type="STRING" id="435908.IDSA_07700"/>
<keyword evidence="12" id="KW-1185">Reference proteome</keyword>
<name>A0A094JEF6_9GAMM</name>
<evidence type="ECO:0000256" key="3">
    <source>
        <dbReference type="ARBA" id="ARBA00009677"/>
    </source>
</evidence>
<dbReference type="GO" id="GO:0009424">
    <property type="term" value="C:bacterial-type flagellum hook"/>
    <property type="evidence" value="ECO:0007669"/>
    <property type="project" value="UniProtKB-UniRule"/>
</dbReference>
<dbReference type="InterPro" id="IPR010930">
    <property type="entry name" value="Flg_bb/hook_C_dom"/>
</dbReference>
<dbReference type="GO" id="GO:0044780">
    <property type="term" value="P:bacterial-type flagellum assembly"/>
    <property type="evidence" value="ECO:0007669"/>
    <property type="project" value="InterPro"/>
</dbReference>
<dbReference type="GO" id="GO:0005198">
    <property type="term" value="F:structural molecule activity"/>
    <property type="evidence" value="ECO:0007669"/>
    <property type="project" value="UniProtKB-UniRule"/>
</dbReference>
<dbReference type="eggNOG" id="COG1256">
    <property type="taxonomic scope" value="Bacteria"/>
</dbReference>
<dbReference type="Pfam" id="PF22638">
    <property type="entry name" value="FlgK_D1"/>
    <property type="match status" value="1"/>
</dbReference>
<accession>A0A094JEF6</accession>
<evidence type="ECO:0000256" key="1">
    <source>
        <dbReference type="ARBA" id="ARBA00004365"/>
    </source>
</evidence>
<dbReference type="PRINTS" id="PR01005">
    <property type="entry name" value="FLGHOOKAP1"/>
</dbReference>
<feature type="domain" description="Flagellar hook-associated protein 1 D2-like" evidence="9">
    <location>
        <begin position="325"/>
        <end position="405"/>
    </location>
</feature>
<proteinExistence type="inferred from homology"/>
<dbReference type="InterPro" id="IPR053927">
    <property type="entry name" value="FlgK_helical"/>
</dbReference>
<dbReference type="Pfam" id="PF21158">
    <property type="entry name" value="flgK_1st_1"/>
    <property type="match status" value="1"/>
</dbReference>
<keyword evidence="11" id="KW-0969">Cilium</keyword>
<evidence type="ECO:0000256" key="2">
    <source>
        <dbReference type="ARBA" id="ARBA00004613"/>
    </source>
</evidence>
<comment type="caution">
    <text evidence="11">The sequence shown here is derived from an EMBL/GenBank/DDBJ whole genome shotgun (WGS) entry which is preliminary data.</text>
</comment>
<dbReference type="PANTHER" id="PTHR30033">
    <property type="entry name" value="FLAGELLAR HOOK-ASSOCIATED PROTEIN 1"/>
    <property type="match status" value="1"/>
</dbReference>
<comment type="subcellular location">
    <subcellularLocation>
        <location evidence="1 7">Bacterial flagellum</location>
    </subcellularLocation>
    <subcellularLocation>
        <location evidence="2 7">Secreted</location>
    </subcellularLocation>
</comment>
<keyword evidence="11" id="KW-0966">Cell projection</keyword>
<sequence length="534" mass="56884">MSIFSIGLSGLHAAQTALHATSGNISNVYTPGYNREVVLLGENNGDGVKVNDVQRQFNQFVATRLNAASGSLASLDTYGTQLRQIDNLLSDDEAGLAPLMQKFFSSIGQMASNPGDPAARQGVIGTASTMVSQFSSFGNYLDDIGRGVNEQISQEVTGINSLTTQIARLNDEIQLARGSEGNAPNSLLNQRDNLVHELSQRIDIRVNEQDSGSYTVALGNGLPLVSSGTQYQLRAEAGQADPTRTMVSYVDGSGNSRELAEDHFKRGKLSGLLEFRSESLDKMQNQLGQLAYSLASAFNEVHQQGVDLKQQPGGALFGIGAPSAFSNTRNTGGVEAAVSITDTSSLMTTGFDIRYGDGGYAVTRRDNGKPVEATFDAATNSLSFGGMDVTLSGTPAIGDRFRVEPLNNVVNQFELLVTEGSELAAAQSNSTGDNRNALALLELQNQRLVQGNATFNQAYGGMISTAGNQMSVVQANFAAQQGLTDQLNALQQSESGVNLDEEAANLIRYQQYYQANAKVIETGSTILDTILSLR</sequence>
<dbReference type="NCBIfam" id="TIGR02492">
    <property type="entry name" value="flgK_ends"/>
    <property type="match status" value="1"/>
</dbReference>
<evidence type="ECO:0000313" key="11">
    <source>
        <dbReference type="EMBL" id="KFZ30946.1"/>
    </source>
</evidence>
<dbReference type="OrthoDB" id="9802553at2"/>
<reference evidence="11 12" key="1">
    <citation type="submission" date="2014-06" db="EMBL/GenBank/DDBJ databases">
        <title>The draft genome sequence of Idiomarina salinarum ISL-52.</title>
        <authorList>
            <person name="Du J."/>
            <person name="Shao Z."/>
        </authorList>
    </citation>
    <scope>NUCLEOTIDE SEQUENCE [LARGE SCALE GENOMIC DNA]</scope>
    <source>
        <strain evidence="11 12">ISL-52</strain>
    </source>
</reference>
<gene>
    <name evidence="7" type="primary">flgK</name>
    <name evidence="11" type="ORF">IDSA_07700</name>
</gene>
<organism evidence="11 12">
    <name type="scientific">Pseudidiomarina salinarum</name>
    <dbReference type="NCBI Taxonomy" id="435908"/>
    <lineage>
        <taxon>Bacteria</taxon>
        <taxon>Pseudomonadati</taxon>
        <taxon>Pseudomonadota</taxon>
        <taxon>Gammaproteobacteria</taxon>
        <taxon>Alteromonadales</taxon>
        <taxon>Idiomarinaceae</taxon>
        <taxon>Pseudidiomarina</taxon>
    </lineage>
</organism>
<dbReference type="SUPFAM" id="SSF64518">
    <property type="entry name" value="Phase 1 flagellin"/>
    <property type="match status" value="1"/>
</dbReference>
<keyword evidence="5 7" id="KW-0964">Secreted</keyword>
<dbReference type="InterPro" id="IPR049119">
    <property type="entry name" value="FlgK_D2-like"/>
</dbReference>
<dbReference type="Pfam" id="PF06429">
    <property type="entry name" value="Flg_bbr_C"/>
    <property type="match status" value="1"/>
</dbReference>
<dbReference type="InterPro" id="IPR002371">
    <property type="entry name" value="FlgK"/>
</dbReference>
<comment type="similarity">
    <text evidence="3 7">Belongs to the flagella basal body rod proteins family.</text>
</comment>
<dbReference type="EMBL" id="JPER01000003">
    <property type="protein sequence ID" value="KFZ30946.1"/>
    <property type="molecule type" value="Genomic_DNA"/>
</dbReference>
<evidence type="ECO:0000256" key="4">
    <source>
        <dbReference type="ARBA" id="ARBA00016244"/>
    </source>
</evidence>
<evidence type="ECO:0000256" key="6">
    <source>
        <dbReference type="ARBA" id="ARBA00023143"/>
    </source>
</evidence>
<dbReference type="RefSeq" id="WP_034775529.1">
    <property type="nucleotide sequence ID" value="NZ_JPER01000003.1"/>
</dbReference>
<dbReference type="GO" id="GO:0005576">
    <property type="term" value="C:extracellular region"/>
    <property type="evidence" value="ECO:0007669"/>
    <property type="project" value="UniProtKB-SubCell"/>
</dbReference>
<evidence type="ECO:0000313" key="12">
    <source>
        <dbReference type="Proteomes" id="UP000054363"/>
    </source>
</evidence>
<evidence type="ECO:0000259" key="10">
    <source>
        <dbReference type="Pfam" id="PF22638"/>
    </source>
</evidence>
<evidence type="ECO:0000259" key="8">
    <source>
        <dbReference type="Pfam" id="PF06429"/>
    </source>
</evidence>
<feature type="domain" description="Flagellar hook-associated protein FlgK helical" evidence="10">
    <location>
        <begin position="82"/>
        <end position="317"/>
    </location>
</feature>
<evidence type="ECO:0000259" key="9">
    <source>
        <dbReference type="Pfam" id="PF21158"/>
    </source>
</evidence>
<evidence type="ECO:0000256" key="5">
    <source>
        <dbReference type="ARBA" id="ARBA00022525"/>
    </source>
</evidence>
<evidence type="ECO:0000256" key="7">
    <source>
        <dbReference type="RuleBase" id="RU362065"/>
    </source>
</evidence>
<keyword evidence="6 7" id="KW-0975">Bacterial flagellum</keyword>
<protein>
    <recommendedName>
        <fullName evidence="4 7">Flagellar hook-associated protein 1</fullName>
        <shortName evidence="7">HAP1</shortName>
    </recommendedName>
</protein>
<feature type="domain" description="Flagellar basal-body/hook protein C-terminal" evidence="8">
    <location>
        <begin position="494"/>
        <end position="533"/>
    </location>
</feature>
<dbReference type="PANTHER" id="PTHR30033:SF1">
    <property type="entry name" value="FLAGELLAR HOOK-ASSOCIATED PROTEIN 1"/>
    <property type="match status" value="1"/>
</dbReference>